<dbReference type="EMBL" id="KN847317">
    <property type="protein sequence ID" value="KIW60832.1"/>
    <property type="molecule type" value="Genomic_DNA"/>
</dbReference>
<dbReference type="PROSITE" id="PS51273">
    <property type="entry name" value="GATASE_TYPE_1"/>
    <property type="match status" value="1"/>
</dbReference>
<dbReference type="InterPro" id="IPR017926">
    <property type="entry name" value="GATASE"/>
</dbReference>
<dbReference type="PANTHER" id="PTHR42695">
    <property type="entry name" value="GLUTAMINE AMIDOTRANSFERASE YLR126C-RELATED"/>
    <property type="match status" value="1"/>
</dbReference>
<name>A0A0D2DET5_9EURO</name>
<accession>A0A0D2DET5</accession>
<sequence>MNLKLHQPVRIAILECDTPLPKTKDKFQGYGGVFEVLLRSGAKALGRPDLDPETGLEISKWQVELEPERYPDPGTIDAILITGSKHDSFADTPWINKLVDYTAMISSETQVRVIGVCFGHQIVGRALKAEVGRNPLGWEAAVTDVDLSAKGKEIFGVDKLRIHQMHRDCVFYYPEGVEELGSSPVCKVQGMYSPKRLMTVQGHPEFNKDIMREIVDTRHATGIFDDKAYEEHEKKVDLPHDGLIVSQAFLRFLTEK</sequence>
<protein>
    <recommendedName>
        <fullName evidence="1">Glutamine amidotransferase domain-containing protein</fullName>
    </recommendedName>
</protein>
<dbReference type="GO" id="GO:0005829">
    <property type="term" value="C:cytosol"/>
    <property type="evidence" value="ECO:0007669"/>
    <property type="project" value="TreeGrafter"/>
</dbReference>
<reference evidence="2 3" key="1">
    <citation type="submission" date="2015-01" db="EMBL/GenBank/DDBJ databases">
        <title>The Genome Sequence of Exophiala xenobiotica CBS118157.</title>
        <authorList>
            <consortium name="The Broad Institute Genomics Platform"/>
            <person name="Cuomo C."/>
            <person name="de Hoog S."/>
            <person name="Gorbushina A."/>
            <person name="Stielow B."/>
            <person name="Teixiera M."/>
            <person name="Abouelleil A."/>
            <person name="Chapman S.B."/>
            <person name="Priest M."/>
            <person name="Young S.K."/>
            <person name="Wortman J."/>
            <person name="Nusbaum C."/>
            <person name="Birren B."/>
        </authorList>
    </citation>
    <scope>NUCLEOTIDE SEQUENCE [LARGE SCALE GENOMIC DNA]</scope>
    <source>
        <strain evidence="2 3">CBS 118157</strain>
    </source>
</reference>
<organism evidence="2 3">
    <name type="scientific">Exophiala xenobiotica</name>
    <dbReference type="NCBI Taxonomy" id="348802"/>
    <lineage>
        <taxon>Eukaryota</taxon>
        <taxon>Fungi</taxon>
        <taxon>Dikarya</taxon>
        <taxon>Ascomycota</taxon>
        <taxon>Pezizomycotina</taxon>
        <taxon>Eurotiomycetes</taxon>
        <taxon>Chaetothyriomycetidae</taxon>
        <taxon>Chaetothyriales</taxon>
        <taxon>Herpotrichiellaceae</taxon>
        <taxon>Exophiala</taxon>
    </lineage>
</organism>
<feature type="domain" description="Glutamine amidotransferase" evidence="1">
    <location>
        <begin position="76"/>
        <end position="208"/>
    </location>
</feature>
<gene>
    <name evidence="2" type="ORF">PV05_01018</name>
</gene>
<dbReference type="Gene3D" id="3.40.50.880">
    <property type="match status" value="1"/>
</dbReference>
<dbReference type="STRING" id="348802.A0A0D2DET5"/>
<dbReference type="HOGENOM" id="CLU_054974_0_2_1"/>
<keyword evidence="3" id="KW-1185">Reference proteome</keyword>
<dbReference type="GeneID" id="25322926"/>
<dbReference type="Pfam" id="PF00117">
    <property type="entry name" value="GATase"/>
    <property type="match status" value="1"/>
</dbReference>
<dbReference type="RefSeq" id="XP_013321416.1">
    <property type="nucleotide sequence ID" value="XM_013465962.1"/>
</dbReference>
<evidence type="ECO:0000259" key="1">
    <source>
        <dbReference type="Pfam" id="PF00117"/>
    </source>
</evidence>
<dbReference type="OrthoDB" id="92161at2759"/>
<evidence type="ECO:0000313" key="3">
    <source>
        <dbReference type="Proteomes" id="UP000054342"/>
    </source>
</evidence>
<dbReference type="Proteomes" id="UP000054342">
    <property type="component" value="Unassembled WGS sequence"/>
</dbReference>
<dbReference type="CDD" id="cd01741">
    <property type="entry name" value="GATase1_1"/>
    <property type="match status" value="1"/>
</dbReference>
<dbReference type="InterPro" id="IPR029062">
    <property type="entry name" value="Class_I_gatase-like"/>
</dbReference>
<proteinExistence type="predicted"/>
<dbReference type="SUPFAM" id="SSF52317">
    <property type="entry name" value="Class I glutamine amidotransferase-like"/>
    <property type="match status" value="1"/>
</dbReference>
<dbReference type="PANTHER" id="PTHR42695:SF5">
    <property type="entry name" value="GLUTAMINE AMIDOTRANSFERASE YLR126C-RELATED"/>
    <property type="match status" value="1"/>
</dbReference>
<dbReference type="GO" id="GO:0005634">
    <property type="term" value="C:nucleus"/>
    <property type="evidence" value="ECO:0007669"/>
    <property type="project" value="TreeGrafter"/>
</dbReference>
<dbReference type="AlphaFoldDB" id="A0A0D2DET5"/>
<evidence type="ECO:0000313" key="2">
    <source>
        <dbReference type="EMBL" id="KIW60832.1"/>
    </source>
</evidence>
<dbReference type="InterPro" id="IPR044992">
    <property type="entry name" value="ChyE-like"/>
</dbReference>